<dbReference type="InterPro" id="IPR029016">
    <property type="entry name" value="GAF-like_dom_sf"/>
</dbReference>
<dbReference type="PROSITE" id="PS50011">
    <property type="entry name" value="PROTEIN_KINASE_DOM"/>
    <property type="match status" value="1"/>
</dbReference>
<dbReference type="PANTHER" id="PTHR43642:SF1">
    <property type="entry name" value="HYBRID SIGNAL TRANSDUCTION HISTIDINE KINASE G"/>
    <property type="match status" value="1"/>
</dbReference>
<dbReference type="InterPro" id="IPR036890">
    <property type="entry name" value="HATPase_C_sf"/>
</dbReference>
<evidence type="ECO:0000256" key="6">
    <source>
        <dbReference type="ARBA" id="ARBA00022692"/>
    </source>
</evidence>
<dbReference type="InterPro" id="IPR011009">
    <property type="entry name" value="Kinase-like_dom_sf"/>
</dbReference>
<dbReference type="PROSITE" id="PS50109">
    <property type="entry name" value="HIS_KIN"/>
    <property type="match status" value="1"/>
</dbReference>
<dbReference type="InterPro" id="IPR041664">
    <property type="entry name" value="AAA_16"/>
</dbReference>
<feature type="domain" description="Protein kinase" evidence="13">
    <location>
        <begin position="6"/>
        <end position="284"/>
    </location>
</feature>
<dbReference type="SMART" id="SM00065">
    <property type="entry name" value="GAF"/>
    <property type="match status" value="1"/>
</dbReference>
<dbReference type="GO" id="GO:0000155">
    <property type="term" value="F:phosphorelay sensor kinase activity"/>
    <property type="evidence" value="ECO:0007669"/>
    <property type="project" value="InterPro"/>
</dbReference>
<dbReference type="InterPro" id="IPR036097">
    <property type="entry name" value="HisK_dim/P_sf"/>
</dbReference>
<sequence>MRCAYLDKKNRIGDYQLLEIEIELHDSVFFKGLSNKGKQVLIKTFKKEFPDKKEIAASLHEFHMSEKIPEMVLQPIEILQHHSIYYFIYEYFQGIPLAEILKQTKLPLLEKLKISYHIANALSALHRHGIIHKNINSMQIFLSESTLEVKITGLTYATFLKQESYAISSQHQVFENHPLYMSPEQTGRMNKPIDYRSDLYSLGVVLYELFTGQLPFDLAEHSQLVHAHLAKRPKHPCLQFPDLPEMIGETILKLLEKTPDNRYKSAWGLREDLGYAISQYHAFGNIPSIAIGQHDHGLVFEKAGRLYGREKEISQIHRAFAHVANGGRSLLLIPGEAGIGKTALVNEIHKPLIKEKGYFISGKFEQMNRTVPFAPILSAFKSLIRQFLTENDEQVEIWKRKIKEGLSVHSGSLTAILPELAWLIGESGSAYHRSLLDTQRLQLYTFQQFINICATKDHPLVLFLDDLQWADIASLEWIEYMLTQADCRYFMIIAAFRENEISEQHPFNKTINLLKEKKILFSSIPVRYLAKNQVTLWLEESFCDKGTHIEELSVHIYRITQGNPFYIRQLLKSYEDDGLITLLSEQRKWRIDEKYKDSYVDENILSFLIGRIEMLPSHVQNILQLASCIGNRFDLKTLSIISGASLEQTAEHVWDTLEAGMVLPTSVSYKWIYREEAEAMVEEEPLYYTFLHDRVQQAFYEMMTNDEKEAAHLTIGRLLCKHESSIKNDIFTVVNHLNRVQNKLTSHEKQQLREWNIIAAEKAKNASAHSEALAYYEYAQHLFNDASSGKDDNLTYRLMKGLGECQYVTSQFSEAEQTFDELLSYTEKKADQLEIYNSKMILYTHMHRVEESIQAGLEGLKLYGITFPEKLTKGDVAKELLLVRLALSKRKREQILKLPELNNDEKQVLNTMITMNSAAYHINQNLAALLMLRAVRYTLKHGIANISALVINNYALILSSGFKDFEGSVLYGKLALELSEYFGDVGIKGRVHFVYGSFVNQWHSHISKNVTYMESSQRYCLDAGNMHLAGANSSFIVVSMLIQGVQLDIVLTRVNQQIQFINTIQYPISIGFLNELKHWTSMLQSNHPHYHWEMQPVLEDDSAKIMHYTIRLQMAYLFYQREYAAAILQELSPLVSNRLTLVIVPEYYYYLALWCTRDSEIGRAYKGEWRKSLKKLERWAKLSPQNYKHKLLLMKAEKQRITDGAISTKLLALYDESIRLAEENGFIQDAAIANECAGYYLKELGYAKLARPYFESAVYLYEKWGAGFKRKQLGVSFKQISAPIQVEPQAYYDVHAALQGAAQSISHEMTMSKLASKLLGVAMEYAGADRGFILYRRKDTFFVGECKNVNEPEAEVYRDLPITGKNLLAEKVVSYVKASSDLVVLHHAAAEGLFIKDPYIIETQTQSLFCNPIMRKGKIIGVLYLENRHASHVFTEKKTKLLSILTTQLSISIENVYVYESMEKAVAEKTEQLLNANQSLEKINMKLEEVEQKRKHFLANISHDLRTPVNVISGYLEAVMNGLASDEQEKNFLIGKALERSNELEELIQDLFELSQAESGRLQFDIDYIPLSQFIAYIENRYKNEQLGEHLAFRIENVLINKEIEDYMIGVDPERIRQVFANIIGNAKKYTRSGEIILSFRLQGDNELLIMIRDSGLGIPADILPFIFDRDYTNSYGDNKKKGHGLGLSICKEVITVHKGIIWAESQEGQGTTFYITLPLFQFSLEN</sequence>
<evidence type="ECO:0000259" key="13">
    <source>
        <dbReference type="PROSITE" id="PS50011"/>
    </source>
</evidence>
<protein>
    <recommendedName>
        <fullName evidence="3">histidine kinase</fullName>
        <ecNumber evidence="3">2.7.13.3</ecNumber>
    </recommendedName>
</protein>
<dbReference type="InterPro" id="IPR003594">
    <property type="entry name" value="HATPase_dom"/>
</dbReference>
<keyword evidence="6" id="KW-0812">Transmembrane</keyword>
<proteinExistence type="predicted"/>
<evidence type="ECO:0000256" key="7">
    <source>
        <dbReference type="ARBA" id="ARBA00022741"/>
    </source>
</evidence>
<evidence type="ECO:0000256" key="9">
    <source>
        <dbReference type="ARBA" id="ARBA00022840"/>
    </source>
</evidence>
<dbReference type="Gene3D" id="3.30.450.40">
    <property type="match status" value="1"/>
</dbReference>
<evidence type="ECO:0000256" key="1">
    <source>
        <dbReference type="ARBA" id="ARBA00000085"/>
    </source>
</evidence>
<dbReference type="Proteomes" id="UP000441354">
    <property type="component" value="Unassembled WGS sequence"/>
</dbReference>
<dbReference type="Pfam" id="PF02518">
    <property type="entry name" value="HATPase_c"/>
    <property type="match status" value="1"/>
</dbReference>
<keyword evidence="8" id="KW-0418">Kinase</keyword>
<dbReference type="InterPro" id="IPR011990">
    <property type="entry name" value="TPR-like_helical_dom_sf"/>
</dbReference>
<evidence type="ECO:0000256" key="8">
    <source>
        <dbReference type="ARBA" id="ARBA00022777"/>
    </source>
</evidence>
<dbReference type="InterPro" id="IPR027417">
    <property type="entry name" value="P-loop_NTPase"/>
</dbReference>
<dbReference type="SUPFAM" id="SSF55874">
    <property type="entry name" value="ATPase domain of HSP90 chaperone/DNA topoisomerase II/histidine kinase"/>
    <property type="match status" value="1"/>
</dbReference>
<dbReference type="PANTHER" id="PTHR43642">
    <property type="entry name" value="HYBRID SIGNAL TRANSDUCTION HISTIDINE KINASE G"/>
    <property type="match status" value="1"/>
</dbReference>
<keyword evidence="10" id="KW-1133">Transmembrane helix</keyword>
<dbReference type="SMART" id="SM00388">
    <property type="entry name" value="HisKA"/>
    <property type="match status" value="1"/>
</dbReference>
<evidence type="ECO:0000256" key="2">
    <source>
        <dbReference type="ARBA" id="ARBA00004370"/>
    </source>
</evidence>
<dbReference type="GO" id="GO:0005524">
    <property type="term" value="F:ATP binding"/>
    <property type="evidence" value="ECO:0007669"/>
    <property type="project" value="UniProtKB-KW"/>
</dbReference>
<evidence type="ECO:0000256" key="4">
    <source>
        <dbReference type="ARBA" id="ARBA00022553"/>
    </source>
</evidence>
<dbReference type="Pfam" id="PF25503">
    <property type="entry name" value="TPR_CHK1"/>
    <property type="match status" value="1"/>
</dbReference>
<evidence type="ECO:0000313" key="16">
    <source>
        <dbReference type="Proteomes" id="UP000441354"/>
    </source>
</evidence>
<evidence type="ECO:0000256" key="12">
    <source>
        <dbReference type="SAM" id="Coils"/>
    </source>
</evidence>
<keyword evidence="7" id="KW-0547">Nucleotide-binding</keyword>
<keyword evidence="12" id="KW-0175">Coiled coil</keyword>
<evidence type="ECO:0000256" key="3">
    <source>
        <dbReference type="ARBA" id="ARBA00012438"/>
    </source>
</evidence>
<dbReference type="SUPFAM" id="SSF47384">
    <property type="entry name" value="Homodimeric domain of signal transducing histidine kinase"/>
    <property type="match status" value="1"/>
</dbReference>
<dbReference type="SUPFAM" id="SSF55781">
    <property type="entry name" value="GAF domain-like"/>
    <property type="match status" value="1"/>
</dbReference>
<dbReference type="EMBL" id="WBOT01000003">
    <property type="protein sequence ID" value="KAB2332944.1"/>
    <property type="molecule type" value="Genomic_DNA"/>
</dbReference>
<keyword evidence="9" id="KW-0067">ATP-binding</keyword>
<evidence type="ECO:0000256" key="5">
    <source>
        <dbReference type="ARBA" id="ARBA00022679"/>
    </source>
</evidence>
<dbReference type="InterPro" id="IPR053159">
    <property type="entry name" value="Hybrid_Histidine_Kinase"/>
</dbReference>
<comment type="subcellular location">
    <subcellularLocation>
        <location evidence="2">Membrane</location>
    </subcellularLocation>
</comment>
<keyword evidence="10" id="KW-0472">Membrane</keyword>
<dbReference type="Gene3D" id="3.40.50.300">
    <property type="entry name" value="P-loop containing nucleotide triphosphate hydrolases"/>
    <property type="match status" value="1"/>
</dbReference>
<dbReference type="Pfam" id="PF01590">
    <property type="entry name" value="GAF"/>
    <property type="match status" value="1"/>
</dbReference>
<comment type="caution">
    <text evidence="15">The sequence shown here is derived from an EMBL/GenBank/DDBJ whole genome shotgun (WGS) entry which is preliminary data.</text>
</comment>
<dbReference type="Gene3D" id="3.30.565.10">
    <property type="entry name" value="Histidine kinase-like ATPase, C-terminal domain"/>
    <property type="match status" value="1"/>
</dbReference>
<dbReference type="Gene3D" id="1.10.287.130">
    <property type="match status" value="1"/>
</dbReference>
<feature type="domain" description="Histidine kinase" evidence="14">
    <location>
        <begin position="1500"/>
        <end position="1722"/>
    </location>
</feature>
<dbReference type="InterPro" id="IPR003661">
    <property type="entry name" value="HisK_dim/P_dom"/>
</dbReference>
<name>A0A7V7RM09_9BACI</name>
<evidence type="ECO:0000256" key="10">
    <source>
        <dbReference type="ARBA" id="ARBA00022989"/>
    </source>
</evidence>
<organism evidence="15 16">
    <name type="scientific">Bacillus mesophilum</name>
    <dbReference type="NCBI Taxonomy" id="1071718"/>
    <lineage>
        <taxon>Bacteria</taxon>
        <taxon>Bacillati</taxon>
        <taxon>Bacillota</taxon>
        <taxon>Bacilli</taxon>
        <taxon>Bacillales</taxon>
        <taxon>Bacillaceae</taxon>
        <taxon>Bacillus</taxon>
    </lineage>
</organism>
<dbReference type="EC" id="2.7.13.3" evidence="3"/>
<reference evidence="15 16" key="1">
    <citation type="journal article" date="2014" name="Arch. Microbiol.">
        <title>Bacillus mesophilum sp. nov., strain IITR-54T, a novel 4-chlorobiphenyl dechlorinating bacterium.</title>
        <authorList>
            <person name="Manickam N."/>
            <person name="Singh N.K."/>
            <person name="Bajaj A."/>
            <person name="Kumar R.M."/>
            <person name="Kaur G."/>
            <person name="Kaur N."/>
            <person name="Bala M."/>
            <person name="Kumar A."/>
            <person name="Mayilraj S."/>
        </authorList>
    </citation>
    <scope>NUCLEOTIDE SEQUENCE [LARGE SCALE GENOMIC DNA]</scope>
    <source>
        <strain evidence="15 16">IITR-54</strain>
    </source>
</reference>
<dbReference type="CDD" id="cd14014">
    <property type="entry name" value="STKc_PknB_like"/>
    <property type="match status" value="1"/>
</dbReference>
<dbReference type="InterPro" id="IPR005467">
    <property type="entry name" value="His_kinase_dom"/>
</dbReference>
<evidence type="ECO:0000259" key="14">
    <source>
        <dbReference type="PROSITE" id="PS50109"/>
    </source>
</evidence>
<gene>
    <name evidence="15" type="ORF">F7732_12760</name>
</gene>
<evidence type="ECO:0000313" key="15">
    <source>
        <dbReference type="EMBL" id="KAB2332944.1"/>
    </source>
</evidence>
<dbReference type="Pfam" id="PF00069">
    <property type="entry name" value="Pkinase"/>
    <property type="match status" value="1"/>
</dbReference>
<dbReference type="SUPFAM" id="SSF52540">
    <property type="entry name" value="P-loop containing nucleoside triphosphate hydrolases"/>
    <property type="match status" value="1"/>
</dbReference>
<dbReference type="FunFam" id="1.10.287.130:FF:000001">
    <property type="entry name" value="Two-component sensor histidine kinase"/>
    <property type="match status" value="1"/>
</dbReference>
<dbReference type="Pfam" id="PF13191">
    <property type="entry name" value="AAA_16"/>
    <property type="match status" value="1"/>
</dbReference>
<feature type="coiled-coil region" evidence="12">
    <location>
        <begin position="1459"/>
        <end position="1500"/>
    </location>
</feature>
<dbReference type="InterPro" id="IPR000719">
    <property type="entry name" value="Prot_kinase_dom"/>
</dbReference>
<dbReference type="GO" id="GO:0016020">
    <property type="term" value="C:membrane"/>
    <property type="evidence" value="ECO:0007669"/>
    <property type="project" value="UniProtKB-SubCell"/>
</dbReference>
<dbReference type="SUPFAM" id="SSF48452">
    <property type="entry name" value="TPR-like"/>
    <property type="match status" value="1"/>
</dbReference>
<dbReference type="SUPFAM" id="SSF56112">
    <property type="entry name" value="Protein kinase-like (PK-like)"/>
    <property type="match status" value="1"/>
</dbReference>
<accession>A0A7V7RM09</accession>
<comment type="catalytic activity">
    <reaction evidence="1">
        <text>ATP + protein L-histidine = ADP + protein N-phospho-L-histidine.</text>
        <dbReference type="EC" id="2.7.13.3"/>
    </reaction>
</comment>
<keyword evidence="5" id="KW-0808">Transferase</keyword>
<dbReference type="Gene3D" id="1.10.510.10">
    <property type="entry name" value="Transferase(Phosphotransferase) domain 1"/>
    <property type="match status" value="1"/>
</dbReference>
<dbReference type="InterPro" id="IPR004358">
    <property type="entry name" value="Sig_transdc_His_kin-like_C"/>
</dbReference>
<keyword evidence="11" id="KW-0902">Two-component regulatory system</keyword>
<dbReference type="InterPro" id="IPR003018">
    <property type="entry name" value="GAF"/>
</dbReference>
<dbReference type="SMART" id="SM00387">
    <property type="entry name" value="HATPase_c"/>
    <property type="match status" value="1"/>
</dbReference>
<dbReference type="PRINTS" id="PR00344">
    <property type="entry name" value="BCTRLSENSOR"/>
</dbReference>
<keyword evidence="4" id="KW-0597">Phosphoprotein</keyword>
<dbReference type="Pfam" id="PF00512">
    <property type="entry name" value="HisKA"/>
    <property type="match status" value="1"/>
</dbReference>
<dbReference type="CDD" id="cd00082">
    <property type="entry name" value="HisKA"/>
    <property type="match status" value="1"/>
</dbReference>
<evidence type="ECO:0000256" key="11">
    <source>
        <dbReference type="ARBA" id="ARBA00023012"/>
    </source>
</evidence>
<keyword evidence="16" id="KW-1185">Reference proteome</keyword>